<protein>
    <submittedName>
        <fullName evidence="4">Uncharacterized protein</fullName>
    </submittedName>
</protein>
<feature type="signal peptide" evidence="3">
    <location>
        <begin position="1"/>
        <end position="23"/>
    </location>
</feature>
<feature type="compositionally biased region" description="Low complexity" evidence="1">
    <location>
        <begin position="163"/>
        <end position="172"/>
    </location>
</feature>
<organism evidence="4 5">
    <name type="scientific">Xylaria bambusicola</name>
    <dbReference type="NCBI Taxonomy" id="326684"/>
    <lineage>
        <taxon>Eukaryota</taxon>
        <taxon>Fungi</taxon>
        <taxon>Dikarya</taxon>
        <taxon>Ascomycota</taxon>
        <taxon>Pezizomycotina</taxon>
        <taxon>Sordariomycetes</taxon>
        <taxon>Xylariomycetidae</taxon>
        <taxon>Xylariales</taxon>
        <taxon>Xylariaceae</taxon>
        <taxon>Xylaria</taxon>
    </lineage>
</organism>
<gene>
    <name evidence="4" type="ORF">RRF57_010679</name>
</gene>
<evidence type="ECO:0000256" key="1">
    <source>
        <dbReference type="SAM" id="MobiDB-lite"/>
    </source>
</evidence>
<evidence type="ECO:0000256" key="3">
    <source>
        <dbReference type="SAM" id="SignalP"/>
    </source>
</evidence>
<evidence type="ECO:0000313" key="4">
    <source>
        <dbReference type="EMBL" id="KAK5634967.1"/>
    </source>
</evidence>
<keyword evidence="3" id="KW-0732">Signal</keyword>
<evidence type="ECO:0000256" key="2">
    <source>
        <dbReference type="SAM" id="Phobius"/>
    </source>
</evidence>
<feature type="region of interest" description="Disordered" evidence="1">
    <location>
        <begin position="152"/>
        <end position="174"/>
    </location>
</feature>
<feature type="transmembrane region" description="Helical" evidence="2">
    <location>
        <begin position="184"/>
        <end position="208"/>
    </location>
</feature>
<name>A0AAN7Z8T2_9PEZI</name>
<keyword evidence="2" id="KW-0472">Membrane</keyword>
<dbReference type="EMBL" id="JAWHQM010000046">
    <property type="protein sequence ID" value="KAK5634967.1"/>
    <property type="molecule type" value="Genomic_DNA"/>
</dbReference>
<accession>A0AAN7Z8T2</accession>
<keyword evidence="2" id="KW-0812">Transmembrane</keyword>
<evidence type="ECO:0000313" key="5">
    <source>
        <dbReference type="Proteomes" id="UP001305414"/>
    </source>
</evidence>
<reference evidence="4 5" key="1">
    <citation type="submission" date="2023-10" db="EMBL/GenBank/DDBJ databases">
        <title>Draft genome sequence of Xylaria bambusicola isolate GMP-LS, the root and basal stem rot pathogen of sugarcane in Indonesia.</title>
        <authorList>
            <person name="Selvaraj P."/>
            <person name="Muralishankar V."/>
            <person name="Muruganantham S."/>
            <person name="Sp S."/>
            <person name="Haryani S."/>
            <person name="Lau K.J.X."/>
            <person name="Naqvi N.I."/>
        </authorList>
    </citation>
    <scope>NUCLEOTIDE SEQUENCE [LARGE SCALE GENOMIC DNA]</scope>
    <source>
        <strain evidence="4">GMP-LS</strain>
    </source>
</reference>
<keyword evidence="2" id="KW-1133">Transmembrane helix</keyword>
<sequence>MASIPVLLFLLLLISINIRSIIAVTCYRLDGHEATSDIQACNLNATGQGGAHSACCKVENQDACLSTGLCLNTLARQASHILWATGCTDPTFLDPSCPKYCRTTGWSNARLQNCNDTHYCCAEWDIDRDPEDCCRSPFPLDEPIGTITRQILRSDRTEPDTPNNTTSSSNNTVETCHASTIPTAAIVGLSIEGGPLLAALALLGYLLWSRRRMKKEMGELNRALIAIESAHSTQAQAKPDYTHGMVELPVNPQEMSSLREPSEISGRAIYRRV</sequence>
<comment type="caution">
    <text evidence="4">The sequence shown here is derived from an EMBL/GenBank/DDBJ whole genome shotgun (WGS) entry which is preliminary data.</text>
</comment>
<feature type="chain" id="PRO_5042936139" evidence="3">
    <location>
        <begin position="24"/>
        <end position="273"/>
    </location>
</feature>
<dbReference type="AlphaFoldDB" id="A0AAN7Z8T2"/>
<keyword evidence="5" id="KW-1185">Reference proteome</keyword>
<dbReference type="Proteomes" id="UP001305414">
    <property type="component" value="Unassembled WGS sequence"/>
</dbReference>
<proteinExistence type="predicted"/>